<feature type="signal peptide" evidence="1">
    <location>
        <begin position="1"/>
        <end position="22"/>
    </location>
</feature>
<dbReference type="RefSeq" id="WP_258810978.1">
    <property type="nucleotide sequence ID" value="NZ_JANUGU010000001.1"/>
</dbReference>
<keyword evidence="3" id="KW-1185">Reference proteome</keyword>
<accession>A0ABT2CV42</accession>
<proteinExistence type="predicted"/>
<reference evidence="2 3" key="1">
    <citation type="submission" date="2022-08" db="EMBL/GenBank/DDBJ databases">
        <title>Reclassification of Massilia species as members of the genera Telluria, Duganella, Pseudoduganella, Mokoshia gen. nov. and Zemynaea gen. nov. using orthogonal and non-orthogonal genome-based approaches.</title>
        <authorList>
            <person name="Bowman J.P."/>
        </authorList>
    </citation>
    <scope>NUCLEOTIDE SEQUENCE [LARGE SCALE GENOMIC DNA]</scope>
    <source>
        <strain evidence="2 3">JCM 31606</strain>
    </source>
</reference>
<feature type="chain" id="PRO_5045763847" evidence="1">
    <location>
        <begin position="23"/>
        <end position="269"/>
    </location>
</feature>
<evidence type="ECO:0000313" key="3">
    <source>
        <dbReference type="Proteomes" id="UP001204621"/>
    </source>
</evidence>
<sequence>MRRLTAIAFALALGGAAGAAAAQDEEIQTVPVQGVKNPEMKSYRAIWKGLDKFDDEHELAPAVPRLKFRIMANKGKGQCIGVCNTTAVAVAGPGEQFGLRIASNDLSVPVPIGADGYFVVPRNEVLYDGNADLILNQKKGSYKMSVDVRTPGLPDNVRRLGDLRLECKVQVAIVKEEIPFWIVALANSILLSRDWCMASIGKDYANFSFFSPAEVVSAHLVDGERNIKLSTSKHSFNIKLGDKSWPDDALVKLEYAPETMVATAAPGAP</sequence>
<organism evidence="2 3">
    <name type="scientific">Massilia terrae</name>
    <dbReference type="NCBI Taxonomy" id="1811224"/>
    <lineage>
        <taxon>Bacteria</taxon>
        <taxon>Pseudomonadati</taxon>
        <taxon>Pseudomonadota</taxon>
        <taxon>Betaproteobacteria</taxon>
        <taxon>Burkholderiales</taxon>
        <taxon>Oxalobacteraceae</taxon>
        <taxon>Telluria group</taxon>
        <taxon>Massilia</taxon>
    </lineage>
</organism>
<evidence type="ECO:0000313" key="2">
    <source>
        <dbReference type="EMBL" id="MCS0657837.1"/>
    </source>
</evidence>
<gene>
    <name evidence="2" type="ORF">NX778_07145</name>
</gene>
<protein>
    <submittedName>
        <fullName evidence="2">Uncharacterized protein</fullName>
    </submittedName>
</protein>
<comment type="caution">
    <text evidence="2">The sequence shown here is derived from an EMBL/GenBank/DDBJ whole genome shotgun (WGS) entry which is preliminary data.</text>
</comment>
<dbReference type="EMBL" id="JANUGU010000001">
    <property type="protein sequence ID" value="MCS0657837.1"/>
    <property type="molecule type" value="Genomic_DNA"/>
</dbReference>
<name>A0ABT2CV42_9BURK</name>
<evidence type="ECO:0000256" key="1">
    <source>
        <dbReference type="SAM" id="SignalP"/>
    </source>
</evidence>
<dbReference type="Proteomes" id="UP001204621">
    <property type="component" value="Unassembled WGS sequence"/>
</dbReference>
<keyword evidence="1" id="KW-0732">Signal</keyword>